<organism evidence="1 2">
    <name type="scientific">Wohlfahrtiimonas chitiniclastica</name>
    <dbReference type="NCBI Taxonomy" id="400946"/>
    <lineage>
        <taxon>Bacteria</taxon>
        <taxon>Pseudomonadati</taxon>
        <taxon>Pseudomonadota</taxon>
        <taxon>Gammaproteobacteria</taxon>
        <taxon>Cardiobacteriales</taxon>
        <taxon>Ignatzschineriaceae</taxon>
        <taxon>Wohlfahrtiimonas</taxon>
    </lineage>
</organism>
<dbReference type="EMBL" id="JAGIBU010000001">
    <property type="protein sequence ID" value="MBS7823851.1"/>
    <property type="molecule type" value="Genomic_DNA"/>
</dbReference>
<evidence type="ECO:0008006" key="3">
    <source>
        <dbReference type="Google" id="ProtNLM"/>
    </source>
</evidence>
<accession>A0AB35BXS7</accession>
<dbReference type="PROSITE" id="PS51257">
    <property type="entry name" value="PROKAR_LIPOPROTEIN"/>
    <property type="match status" value="1"/>
</dbReference>
<evidence type="ECO:0000313" key="2">
    <source>
        <dbReference type="Proteomes" id="UP000680020"/>
    </source>
</evidence>
<protein>
    <recommendedName>
        <fullName evidence="3">DUF945 domain-containing protein</fullName>
    </recommendedName>
</protein>
<reference evidence="1" key="1">
    <citation type="submission" date="2021-03" db="EMBL/GenBank/DDBJ databases">
        <title>Identification and antibiotic profiling of Wohlfahrtiimonas chitiniclastica, an underestimated human pathogen.</title>
        <authorList>
            <person name="Kopf A."/>
            <person name="Bunk B."/>
            <person name="Coldewey S."/>
            <person name="Gunzer F."/>
            <person name="Riedel T."/>
            <person name="Schroettner P."/>
        </authorList>
    </citation>
    <scope>NUCLEOTIDE SEQUENCE</scope>
    <source>
        <strain evidence="1">DSM 100917</strain>
    </source>
</reference>
<proteinExistence type="predicted"/>
<comment type="caution">
    <text evidence="1">The sequence shown here is derived from an EMBL/GenBank/DDBJ whole genome shotgun (WGS) entry which is preliminary data.</text>
</comment>
<sequence>MKKTILAVALPLIIYGCSDESSNLSNADKFKTFEQNYLAATQTVINKSTEFSTGAVAYEANFSNVNDQVSLQDQFTYTDQQNAASIEYNITSQANVDLAKYNPENGRALIKGQANGGVVIDVEAAGETVKLNNLFANADYEGTLDEKAKTFSYNVKMAKNTVPVLLSDVAIAELTLNDFTNDIVLNFNKDYTDLTALKSGSEGKSIQIKATGELAKEVDANIDLTKLVSSTNYQASPLKYETVASLGNLAMSATNKNSDNVETFKFDVSKIEAKSGIYEEKGLLSGNVAYHVGNVAVTKDQSPKLDFGAISVDTNIKGIKNIKNWKALIEQANALSSQDPSDMNEAEAQEFLKTIASLFTKDTRLNMSFENKLTIGDELKASIAFQPSEKLVTLLQEGPEAIEAMVENQSPVDLIDAFIHEFSFKGKVTEDYIIAQYEKFLTLDGQDTASAKKDVQGAIQMVMMLVGMQSAQLGASPLDYKERTLFMDIEFKQGTWNINGKKLTTAEIFAAFQ</sequence>
<name>A0AB35BXS7_9GAMM</name>
<dbReference type="Proteomes" id="UP000680020">
    <property type="component" value="Unassembled WGS sequence"/>
</dbReference>
<dbReference type="AlphaFoldDB" id="A0AB35BXS7"/>
<gene>
    <name evidence="1" type="ORF">J7561_01380</name>
</gene>
<evidence type="ECO:0000313" key="1">
    <source>
        <dbReference type="EMBL" id="MBS7823851.1"/>
    </source>
</evidence>
<dbReference type="RefSeq" id="WP_213403296.1">
    <property type="nucleotide sequence ID" value="NZ_JAGIBT010000001.1"/>
</dbReference>